<evidence type="ECO:0000256" key="9">
    <source>
        <dbReference type="SAM" id="MobiDB-lite"/>
    </source>
</evidence>
<keyword evidence="6 10" id="KW-1133">Transmembrane helix</keyword>
<evidence type="ECO:0000256" key="2">
    <source>
        <dbReference type="ARBA" id="ARBA00005245"/>
    </source>
</evidence>
<comment type="function">
    <text evidence="8">Component of the signal peptidase complex (SPC) which catalyzes the cleavage of N-terminal signal sequences from nascent proteins as they are translocated into the lumen of the endoplasmic reticulum. Dispensable for SPC enzymatic activity.</text>
</comment>
<dbReference type="GO" id="GO:0045047">
    <property type="term" value="P:protein targeting to ER"/>
    <property type="evidence" value="ECO:0007669"/>
    <property type="project" value="TreeGrafter"/>
</dbReference>
<evidence type="ECO:0000256" key="3">
    <source>
        <dbReference type="ARBA" id="ARBA00017059"/>
    </source>
</evidence>
<dbReference type="InterPro" id="IPR009542">
    <property type="entry name" value="Spc1/SPCS1"/>
</dbReference>
<dbReference type="AlphaFoldDB" id="A0A1D8NQ09"/>
<dbReference type="GO" id="GO:0005787">
    <property type="term" value="C:signal peptidase complex"/>
    <property type="evidence" value="ECO:0007669"/>
    <property type="project" value="InterPro"/>
</dbReference>
<gene>
    <name evidence="11" type="ORF">YALI1_F33603g</name>
</gene>
<dbReference type="Pfam" id="PF06645">
    <property type="entry name" value="SPC12"/>
    <property type="match status" value="1"/>
</dbReference>
<accession>A0A1D8NQ09</accession>
<dbReference type="GO" id="GO:0006465">
    <property type="term" value="P:signal peptide processing"/>
    <property type="evidence" value="ECO:0007669"/>
    <property type="project" value="InterPro"/>
</dbReference>
<keyword evidence="7 10" id="KW-0472">Membrane</keyword>
<comment type="subcellular location">
    <subcellularLocation>
        <location evidence="1">Endoplasmic reticulum membrane</location>
        <topology evidence="1">Multi-pass membrane protein</topology>
    </subcellularLocation>
</comment>
<reference evidence="11 12" key="1">
    <citation type="journal article" date="2016" name="PLoS ONE">
        <title>Sequence Assembly of Yarrowia lipolytica Strain W29/CLIB89 Shows Transposable Element Diversity.</title>
        <authorList>
            <person name="Magnan C."/>
            <person name="Yu J."/>
            <person name="Chang I."/>
            <person name="Jahn E."/>
            <person name="Kanomata Y."/>
            <person name="Wu J."/>
            <person name="Zeller M."/>
            <person name="Oakes M."/>
            <person name="Baldi P."/>
            <person name="Sandmeyer S."/>
        </authorList>
    </citation>
    <scope>NUCLEOTIDE SEQUENCE [LARGE SCALE GENOMIC DNA]</scope>
    <source>
        <strain evidence="12">CLIB89(W29)</strain>
    </source>
</reference>
<feature type="transmembrane region" description="Helical" evidence="10">
    <location>
        <begin position="70"/>
        <end position="86"/>
    </location>
</feature>
<sequence>MNSEISPTTTLSPTTTSHHKNQNGGSAIYSGGHNCKLPNIPALAHCYYDFPPLTQDFEGQKLSNLAKTRLLVLGAILSTITGFALGDVMIIWFMFAFVAGITMLLVVPPWPFFTQHPVQWQTPAY</sequence>
<keyword evidence="5" id="KW-0256">Endoplasmic reticulum</keyword>
<organism evidence="11 12">
    <name type="scientific">Yarrowia lipolytica</name>
    <name type="common">Candida lipolytica</name>
    <dbReference type="NCBI Taxonomy" id="4952"/>
    <lineage>
        <taxon>Eukaryota</taxon>
        <taxon>Fungi</taxon>
        <taxon>Dikarya</taxon>
        <taxon>Ascomycota</taxon>
        <taxon>Saccharomycotina</taxon>
        <taxon>Dipodascomycetes</taxon>
        <taxon>Dipodascales</taxon>
        <taxon>Dipodascales incertae sedis</taxon>
        <taxon>Yarrowia</taxon>
    </lineage>
</organism>
<feature type="transmembrane region" description="Helical" evidence="10">
    <location>
        <begin position="92"/>
        <end position="113"/>
    </location>
</feature>
<evidence type="ECO:0000313" key="12">
    <source>
        <dbReference type="Proteomes" id="UP000182444"/>
    </source>
</evidence>
<proteinExistence type="inferred from homology"/>
<dbReference type="EMBL" id="CP017558">
    <property type="protein sequence ID" value="AOW07727.1"/>
    <property type="molecule type" value="Genomic_DNA"/>
</dbReference>
<dbReference type="RefSeq" id="XP_068139583.1">
    <property type="nucleotide sequence ID" value="XM_068283482.1"/>
</dbReference>
<protein>
    <recommendedName>
        <fullName evidence="3">Signal peptidase complex subunit 1</fullName>
    </recommendedName>
</protein>
<evidence type="ECO:0000256" key="6">
    <source>
        <dbReference type="ARBA" id="ARBA00022989"/>
    </source>
</evidence>
<name>A0A1D8NQ09_YARLL</name>
<keyword evidence="4 10" id="KW-0812">Transmembrane</keyword>
<evidence type="ECO:0000256" key="8">
    <source>
        <dbReference type="ARBA" id="ARBA00045204"/>
    </source>
</evidence>
<dbReference type="GeneID" id="7009641"/>
<dbReference type="Proteomes" id="UP000182444">
    <property type="component" value="Chromosome 1F"/>
</dbReference>
<comment type="similarity">
    <text evidence="2">Belongs to the SPCS1 family.</text>
</comment>
<evidence type="ECO:0000256" key="5">
    <source>
        <dbReference type="ARBA" id="ARBA00022824"/>
    </source>
</evidence>
<dbReference type="VEuPathDB" id="FungiDB:YALI0_F26156g"/>
<dbReference type="eggNOG" id="KOG4112">
    <property type="taxonomic scope" value="Eukaryota"/>
</dbReference>
<dbReference type="PANTHER" id="PTHR13202:SF0">
    <property type="entry name" value="SIGNAL PEPTIDASE COMPLEX SUBUNIT 1"/>
    <property type="match status" value="1"/>
</dbReference>
<evidence type="ECO:0000256" key="7">
    <source>
        <dbReference type="ARBA" id="ARBA00023136"/>
    </source>
</evidence>
<evidence type="ECO:0000256" key="10">
    <source>
        <dbReference type="SAM" id="Phobius"/>
    </source>
</evidence>
<evidence type="ECO:0000256" key="1">
    <source>
        <dbReference type="ARBA" id="ARBA00004477"/>
    </source>
</evidence>
<dbReference type="PANTHER" id="PTHR13202">
    <property type="entry name" value="MICROSOMAL SIGNAL PEPTIDASE 12 KDA SUBUNIT"/>
    <property type="match status" value="1"/>
</dbReference>
<feature type="compositionally biased region" description="Low complexity" evidence="9">
    <location>
        <begin position="1"/>
        <end position="16"/>
    </location>
</feature>
<evidence type="ECO:0000256" key="4">
    <source>
        <dbReference type="ARBA" id="ARBA00022692"/>
    </source>
</evidence>
<dbReference type="VEuPathDB" id="FungiDB:YALI1_F33603g"/>
<feature type="region of interest" description="Disordered" evidence="9">
    <location>
        <begin position="1"/>
        <end position="23"/>
    </location>
</feature>
<evidence type="ECO:0000313" key="11">
    <source>
        <dbReference type="EMBL" id="AOW07727.1"/>
    </source>
</evidence>